<accession>A0A6J1BY79</accession>
<feature type="binding site" description="axial binding residue" evidence="7">
    <location>
        <position position="475"/>
    </location>
    <ligand>
        <name>heme</name>
        <dbReference type="ChEBI" id="CHEBI:30413"/>
    </ligand>
    <ligandPart>
        <name>Fe</name>
        <dbReference type="ChEBI" id="CHEBI:18248"/>
    </ligandPart>
</feature>
<evidence type="ECO:0000313" key="11">
    <source>
        <dbReference type="RefSeq" id="XP_022133138.1"/>
    </source>
</evidence>
<evidence type="ECO:0000256" key="3">
    <source>
        <dbReference type="ARBA" id="ARBA00022723"/>
    </source>
</evidence>
<comment type="cofactor">
    <cofactor evidence="7">
        <name>heme</name>
        <dbReference type="ChEBI" id="CHEBI:30413"/>
    </cofactor>
</comment>
<dbReference type="GO" id="GO:0004497">
    <property type="term" value="F:monooxygenase activity"/>
    <property type="evidence" value="ECO:0007669"/>
    <property type="project" value="UniProtKB-KW"/>
</dbReference>
<dbReference type="KEGG" id="mcha:111005812"/>
<dbReference type="GO" id="GO:0016705">
    <property type="term" value="F:oxidoreductase activity, acting on paired donors, with incorporation or reduction of molecular oxygen"/>
    <property type="evidence" value="ECO:0007669"/>
    <property type="project" value="InterPro"/>
</dbReference>
<dbReference type="InterPro" id="IPR002401">
    <property type="entry name" value="Cyt_P450_E_grp-I"/>
</dbReference>
<reference evidence="11" key="1">
    <citation type="submission" date="2025-08" db="UniProtKB">
        <authorList>
            <consortium name="RefSeq"/>
        </authorList>
    </citation>
    <scope>IDENTIFICATION</scope>
    <source>
        <strain evidence="11">OHB3-1</strain>
    </source>
</reference>
<proteinExistence type="inferred from homology"/>
<name>A0A6J1BY79_MOMCH</name>
<dbReference type="InterPro" id="IPR050651">
    <property type="entry name" value="Plant_Cytochrome_P450_Monoox"/>
</dbReference>
<feature type="transmembrane region" description="Helical" evidence="9">
    <location>
        <begin position="234"/>
        <end position="253"/>
    </location>
</feature>
<evidence type="ECO:0000256" key="8">
    <source>
        <dbReference type="RuleBase" id="RU000461"/>
    </source>
</evidence>
<dbReference type="PROSITE" id="PS00086">
    <property type="entry name" value="CYTOCHROME_P450"/>
    <property type="match status" value="1"/>
</dbReference>
<keyword evidence="2 7" id="KW-0349">Heme</keyword>
<dbReference type="AlphaFoldDB" id="A0A6J1BY79"/>
<keyword evidence="10" id="KW-1185">Reference proteome</keyword>
<protein>
    <submittedName>
        <fullName evidence="11">Cytochrome P450 CYP82D47-like</fullName>
    </submittedName>
</protein>
<evidence type="ECO:0000313" key="10">
    <source>
        <dbReference type="Proteomes" id="UP000504603"/>
    </source>
</evidence>
<evidence type="ECO:0000256" key="6">
    <source>
        <dbReference type="ARBA" id="ARBA00023033"/>
    </source>
</evidence>
<dbReference type="GO" id="GO:0005506">
    <property type="term" value="F:iron ion binding"/>
    <property type="evidence" value="ECO:0007669"/>
    <property type="project" value="InterPro"/>
</dbReference>
<organism evidence="10 11">
    <name type="scientific">Momordica charantia</name>
    <name type="common">Bitter gourd</name>
    <name type="synonym">Balsam pear</name>
    <dbReference type="NCBI Taxonomy" id="3673"/>
    <lineage>
        <taxon>Eukaryota</taxon>
        <taxon>Viridiplantae</taxon>
        <taxon>Streptophyta</taxon>
        <taxon>Embryophyta</taxon>
        <taxon>Tracheophyta</taxon>
        <taxon>Spermatophyta</taxon>
        <taxon>Magnoliopsida</taxon>
        <taxon>eudicotyledons</taxon>
        <taxon>Gunneridae</taxon>
        <taxon>Pentapetalae</taxon>
        <taxon>rosids</taxon>
        <taxon>fabids</taxon>
        <taxon>Cucurbitales</taxon>
        <taxon>Cucurbitaceae</taxon>
        <taxon>Momordiceae</taxon>
        <taxon>Momordica</taxon>
    </lineage>
</organism>
<keyword evidence="9" id="KW-0812">Transmembrane</keyword>
<evidence type="ECO:0000256" key="9">
    <source>
        <dbReference type="SAM" id="Phobius"/>
    </source>
</evidence>
<dbReference type="FunFam" id="1.10.630.10:FF:000026">
    <property type="entry name" value="Cytochrome P450 82C4"/>
    <property type="match status" value="1"/>
</dbReference>
<evidence type="ECO:0000256" key="1">
    <source>
        <dbReference type="ARBA" id="ARBA00010617"/>
    </source>
</evidence>
<dbReference type="GO" id="GO:0020037">
    <property type="term" value="F:heme binding"/>
    <property type="evidence" value="ECO:0007669"/>
    <property type="project" value="InterPro"/>
</dbReference>
<evidence type="ECO:0000256" key="7">
    <source>
        <dbReference type="PIRSR" id="PIRSR602401-1"/>
    </source>
</evidence>
<dbReference type="GeneID" id="111005812"/>
<sequence length="534" mass="59853">MEPSPQFHWLNLIATLLGGVIAINFLRFLHKTFTAAAASKGLKPPSVPGGWPLIGHLPLLGGPQLPHVKLGALADEYGPIFSIQLGIHQAVVINSWEAAKQCFTTHDVAVSFRPKILAAQILGYNYAVFAFGPYDSYWRKMRKTTTLHLLSSRRLELLRDVRESEVNQAIKELYQIWKERRDKQGQGLVEMKQWVGDLTMNLILGVVAGKRYFGPTAMVEEAEARACQKAMKEFLRLMGLFILGDAVPYLGWLDVGGHVKAMKRTSKELDHILTQWLEEHKKKRASGKSKEDKDFMDVMLSTLEETPDNVVASDSIHSFDVDTIIKATCLTMVLGGSDTTTVVVTWALSLLLNNHPALIKVQEEVDAHIGRDRELKESDMSELVYLQAVVKETMRLYGAGGLILRETSEDFAIDGFHIEKGTRLFINQWKIHRDGRVWGEPLEFKPERFLTTHRDFDVNGQQFELIPFGGGRRACPGLSFGLQMVQLILGALLHAFDISSGGRCRGYDRINWIAERESHSIGSVSQTTLTSCTL</sequence>
<dbReference type="PRINTS" id="PR00463">
    <property type="entry name" value="EP450I"/>
</dbReference>
<evidence type="ECO:0000256" key="2">
    <source>
        <dbReference type="ARBA" id="ARBA00022617"/>
    </source>
</evidence>
<dbReference type="PANTHER" id="PTHR47947:SF39">
    <property type="entry name" value="CYTOCHROME P450"/>
    <property type="match status" value="1"/>
</dbReference>
<dbReference type="SUPFAM" id="SSF48264">
    <property type="entry name" value="Cytochrome P450"/>
    <property type="match status" value="1"/>
</dbReference>
<evidence type="ECO:0000256" key="4">
    <source>
        <dbReference type="ARBA" id="ARBA00023002"/>
    </source>
</evidence>
<evidence type="ECO:0000256" key="5">
    <source>
        <dbReference type="ARBA" id="ARBA00023004"/>
    </source>
</evidence>
<keyword evidence="5 7" id="KW-0408">Iron</keyword>
<keyword evidence="9" id="KW-0472">Membrane</keyword>
<dbReference type="PANTHER" id="PTHR47947">
    <property type="entry name" value="CYTOCHROME P450 82C3-RELATED"/>
    <property type="match status" value="1"/>
</dbReference>
<dbReference type="Gene3D" id="1.10.630.10">
    <property type="entry name" value="Cytochrome P450"/>
    <property type="match status" value="1"/>
</dbReference>
<dbReference type="InterPro" id="IPR036396">
    <property type="entry name" value="Cyt_P450_sf"/>
</dbReference>
<gene>
    <name evidence="11" type="primary">LOC111005812</name>
</gene>
<keyword evidence="3 7" id="KW-0479">Metal-binding</keyword>
<keyword evidence="9" id="KW-1133">Transmembrane helix</keyword>
<dbReference type="RefSeq" id="XP_022133138.1">
    <property type="nucleotide sequence ID" value="XM_022277446.1"/>
</dbReference>
<keyword evidence="6 8" id="KW-0503">Monooxygenase</keyword>
<feature type="transmembrane region" description="Helical" evidence="9">
    <location>
        <begin position="6"/>
        <end position="26"/>
    </location>
</feature>
<dbReference type="OrthoDB" id="2789670at2759"/>
<keyword evidence="4 8" id="KW-0560">Oxidoreductase</keyword>
<dbReference type="Proteomes" id="UP000504603">
    <property type="component" value="Unplaced"/>
</dbReference>
<dbReference type="InterPro" id="IPR017972">
    <property type="entry name" value="Cyt_P450_CS"/>
</dbReference>
<dbReference type="InterPro" id="IPR001128">
    <property type="entry name" value="Cyt_P450"/>
</dbReference>
<dbReference type="PRINTS" id="PR00385">
    <property type="entry name" value="P450"/>
</dbReference>
<comment type="similarity">
    <text evidence="1 8">Belongs to the cytochrome P450 family.</text>
</comment>
<dbReference type="Pfam" id="PF00067">
    <property type="entry name" value="p450"/>
    <property type="match status" value="1"/>
</dbReference>